<proteinExistence type="predicted"/>
<organism evidence="1 2">
    <name type="scientific">Pseudoramibacter alactolyticus ATCC 23263</name>
    <dbReference type="NCBI Taxonomy" id="887929"/>
    <lineage>
        <taxon>Bacteria</taxon>
        <taxon>Bacillati</taxon>
        <taxon>Bacillota</taxon>
        <taxon>Clostridia</taxon>
        <taxon>Eubacteriales</taxon>
        <taxon>Eubacteriaceae</taxon>
        <taxon>Pseudoramibacter</taxon>
    </lineage>
</organism>
<reference evidence="1 2" key="1">
    <citation type="submission" date="2010-12" db="EMBL/GenBank/DDBJ databases">
        <authorList>
            <person name="Muzny D."/>
            <person name="Qin X."/>
            <person name="Deng J."/>
            <person name="Jiang H."/>
            <person name="Liu Y."/>
            <person name="Qu J."/>
            <person name="Song X.-Z."/>
            <person name="Zhang L."/>
            <person name="Thornton R."/>
            <person name="Coyle M."/>
            <person name="Francisco L."/>
            <person name="Jackson L."/>
            <person name="Javaid M."/>
            <person name="Korchina V."/>
            <person name="Kovar C."/>
            <person name="Mata R."/>
            <person name="Mathew T."/>
            <person name="Ngo R."/>
            <person name="Nguyen L."/>
            <person name="Nguyen N."/>
            <person name="Okwuonu G."/>
            <person name="Ongeri F."/>
            <person name="Pham C."/>
            <person name="Simmons D."/>
            <person name="Wilczek-Boney K."/>
            <person name="Hale W."/>
            <person name="Jakkamsetti A."/>
            <person name="Pham P."/>
            <person name="Ruth R."/>
            <person name="San Lucas F."/>
            <person name="Warren J."/>
            <person name="Zhang J."/>
            <person name="Zhao Z."/>
            <person name="Zhou C."/>
            <person name="Zhu D."/>
            <person name="Lee S."/>
            <person name="Bess C."/>
            <person name="Blankenburg K."/>
            <person name="Forbes L."/>
            <person name="Fu Q."/>
            <person name="Gubbala S."/>
            <person name="Hirani K."/>
            <person name="Jayaseelan J.C."/>
            <person name="Lara F."/>
            <person name="Munidasa M."/>
            <person name="Palculict T."/>
            <person name="Patil S."/>
            <person name="Pu L.-L."/>
            <person name="Saada N."/>
            <person name="Tang L."/>
            <person name="Weissenberger G."/>
            <person name="Zhu Y."/>
            <person name="Hemphill L."/>
            <person name="Shang Y."/>
            <person name="Youmans B."/>
            <person name="Ayvaz T."/>
            <person name="Ross M."/>
            <person name="Santibanez J."/>
            <person name="Aqrawi P."/>
            <person name="Gross S."/>
            <person name="Joshi V."/>
            <person name="Fowler G."/>
            <person name="Nazareth L."/>
            <person name="Reid J."/>
            <person name="Worley K."/>
            <person name="Petrosino J."/>
            <person name="Highlander S."/>
            <person name="Gibbs R."/>
        </authorList>
    </citation>
    <scope>NUCLEOTIDE SEQUENCE [LARGE SCALE GENOMIC DNA]</scope>
    <source>
        <strain evidence="1 2">ATCC 23263</strain>
    </source>
</reference>
<evidence type="ECO:0000313" key="2">
    <source>
        <dbReference type="Proteomes" id="UP000004754"/>
    </source>
</evidence>
<name>E6MG18_9FIRM</name>
<accession>E6MG18</accession>
<dbReference type="AlphaFoldDB" id="E6MG18"/>
<evidence type="ECO:0000313" key="1">
    <source>
        <dbReference type="EMBL" id="EFV01558.1"/>
    </source>
</evidence>
<keyword evidence="2" id="KW-1185">Reference proteome</keyword>
<comment type="caution">
    <text evidence="1">The sequence shown here is derived from an EMBL/GenBank/DDBJ whole genome shotgun (WGS) entry which is preliminary data.</text>
</comment>
<gene>
    <name evidence="1" type="ORF">HMP0721_0951</name>
</gene>
<dbReference type="Proteomes" id="UP000004754">
    <property type="component" value="Unassembled WGS sequence"/>
</dbReference>
<protein>
    <submittedName>
        <fullName evidence="1">Uncharacterized protein</fullName>
    </submittedName>
</protein>
<dbReference type="EMBL" id="AEQN01000016">
    <property type="protein sequence ID" value="EFV01558.1"/>
    <property type="molecule type" value="Genomic_DNA"/>
</dbReference>
<dbReference type="HOGENOM" id="CLU_2524947_0_0_9"/>
<sequence length="84" mass="9739">MNRGKKWLSNEISHLVYTRNWIIIFDAITQKDINTISEVVILSKIKFISVDPGPFTVTLAPKLIVPRKSNRDKKILVLNYPREC</sequence>
<dbReference type="RefSeq" id="WP_006598375.1">
    <property type="nucleotide sequence ID" value="NZ_GL622359.1"/>
</dbReference>